<dbReference type="InterPro" id="IPR044023">
    <property type="entry name" value="Ig_7"/>
</dbReference>
<proteinExistence type="predicted"/>
<feature type="domain" description="Ig-like" evidence="2">
    <location>
        <begin position="153"/>
        <end position="235"/>
    </location>
</feature>
<dbReference type="Pfam" id="PF19081">
    <property type="entry name" value="Ig_7"/>
    <property type="match status" value="1"/>
</dbReference>
<feature type="chain" id="PRO_5046913038" description="Ig-like domain-containing protein" evidence="1">
    <location>
        <begin position="23"/>
        <end position="245"/>
    </location>
</feature>
<evidence type="ECO:0000313" key="4">
    <source>
        <dbReference type="Proteomes" id="UP001597511"/>
    </source>
</evidence>
<dbReference type="Proteomes" id="UP001597511">
    <property type="component" value="Unassembled WGS sequence"/>
</dbReference>
<organism evidence="3 4">
    <name type="scientific">Terrimonas rubra</name>
    <dbReference type="NCBI Taxonomy" id="1035890"/>
    <lineage>
        <taxon>Bacteria</taxon>
        <taxon>Pseudomonadati</taxon>
        <taxon>Bacteroidota</taxon>
        <taxon>Chitinophagia</taxon>
        <taxon>Chitinophagales</taxon>
        <taxon>Chitinophagaceae</taxon>
        <taxon>Terrimonas</taxon>
    </lineage>
</organism>
<dbReference type="RefSeq" id="WP_386097058.1">
    <property type="nucleotide sequence ID" value="NZ_JBHUOZ010000001.1"/>
</dbReference>
<accession>A0ABW6A5V2</accession>
<evidence type="ECO:0000313" key="3">
    <source>
        <dbReference type="EMBL" id="MFD2919656.1"/>
    </source>
</evidence>
<protein>
    <recommendedName>
        <fullName evidence="2">Ig-like domain-containing protein</fullName>
    </recommendedName>
</protein>
<sequence>MALRTAILLLLCLYLCPSFAFAQRVYANAQQNDYTIITCSVSNPLRATDGDYTNFSSLSTVVAGFAWQNLQFTGTNKPISTTPIFVRASTSLSVLAGTRIQPTNNTTLVGTALTYVNGENNYGAPNVAYDGVRLYMTGVLGSINLYYAFFIVAPQVNSISICTGNPAVLSIQNYQAGYTYKLYENTTEIAATLNTTTHTLTTANLTSTKNYHVVAFENSTNYPSGRTPVTVTVKPNPLTPNTSLQ</sequence>
<dbReference type="EMBL" id="JBHUOZ010000001">
    <property type="protein sequence ID" value="MFD2919656.1"/>
    <property type="molecule type" value="Genomic_DNA"/>
</dbReference>
<evidence type="ECO:0000259" key="2">
    <source>
        <dbReference type="Pfam" id="PF19081"/>
    </source>
</evidence>
<gene>
    <name evidence="3" type="ORF">ACFS6H_08065</name>
</gene>
<keyword evidence="1" id="KW-0732">Signal</keyword>
<feature type="signal peptide" evidence="1">
    <location>
        <begin position="1"/>
        <end position="22"/>
    </location>
</feature>
<keyword evidence="4" id="KW-1185">Reference proteome</keyword>
<name>A0ABW6A5V2_9BACT</name>
<evidence type="ECO:0000256" key="1">
    <source>
        <dbReference type="SAM" id="SignalP"/>
    </source>
</evidence>
<reference evidence="4" key="1">
    <citation type="journal article" date="2019" name="Int. J. Syst. Evol. Microbiol.">
        <title>The Global Catalogue of Microorganisms (GCM) 10K type strain sequencing project: providing services to taxonomists for standard genome sequencing and annotation.</title>
        <authorList>
            <consortium name="The Broad Institute Genomics Platform"/>
            <consortium name="The Broad Institute Genome Sequencing Center for Infectious Disease"/>
            <person name="Wu L."/>
            <person name="Ma J."/>
        </authorList>
    </citation>
    <scope>NUCLEOTIDE SEQUENCE [LARGE SCALE GENOMIC DNA]</scope>
    <source>
        <strain evidence="4">KCTC 23299</strain>
    </source>
</reference>
<comment type="caution">
    <text evidence="3">The sequence shown here is derived from an EMBL/GenBank/DDBJ whole genome shotgun (WGS) entry which is preliminary data.</text>
</comment>